<dbReference type="CDD" id="cd05325">
    <property type="entry name" value="carb_red_sniffer_like_SDR_c"/>
    <property type="match status" value="1"/>
</dbReference>
<dbReference type="Pfam" id="PF00106">
    <property type="entry name" value="adh_short"/>
    <property type="match status" value="1"/>
</dbReference>
<comment type="similarity">
    <text evidence="1">Belongs to the short-chain dehydrogenases/reductases (SDR) family.</text>
</comment>
<dbReference type="PANTHER" id="PTHR45458:SF1">
    <property type="entry name" value="SHORT CHAIN DEHYDROGENASE"/>
    <property type="match status" value="1"/>
</dbReference>
<protein>
    <submittedName>
        <fullName evidence="3">Short-chain dehydrogenase</fullName>
    </submittedName>
</protein>
<dbReference type="InterPro" id="IPR052184">
    <property type="entry name" value="SDR_enzymes"/>
</dbReference>
<evidence type="ECO:0000256" key="2">
    <source>
        <dbReference type="SAM" id="MobiDB-lite"/>
    </source>
</evidence>
<dbReference type="Gene3D" id="3.40.50.720">
    <property type="entry name" value="NAD(P)-binding Rossmann-like Domain"/>
    <property type="match status" value="1"/>
</dbReference>
<dbReference type="EMBL" id="CAADFF010000012">
    <property type="protein sequence ID" value="VFJ88867.1"/>
    <property type="molecule type" value="Genomic_DNA"/>
</dbReference>
<dbReference type="PANTHER" id="PTHR45458">
    <property type="entry name" value="SHORT-CHAIN DEHYDROGENASE/REDUCTASE SDR"/>
    <property type="match status" value="1"/>
</dbReference>
<gene>
    <name evidence="3" type="ORF">BECKLFY1418B_GA0070995_101230</name>
</gene>
<dbReference type="AlphaFoldDB" id="A0A450U9Z4"/>
<feature type="region of interest" description="Disordered" evidence="2">
    <location>
        <begin position="52"/>
        <end position="72"/>
    </location>
</feature>
<proteinExistence type="inferred from homology"/>
<dbReference type="PRINTS" id="PR00080">
    <property type="entry name" value="SDRFAMILY"/>
</dbReference>
<dbReference type="GO" id="GO:0016616">
    <property type="term" value="F:oxidoreductase activity, acting on the CH-OH group of donors, NAD or NADP as acceptor"/>
    <property type="evidence" value="ECO:0007669"/>
    <property type="project" value="TreeGrafter"/>
</dbReference>
<dbReference type="PRINTS" id="PR00081">
    <property type="entry name" value="GDHRDH"/>
</dbReference>
<evidence type="ECO:0000256" key="1">
    <source>
        <dbReference type="RuleBase" id="RU000363"/>
    </source>
</evidence>
<reference evidence="3" key="1">
    <citation type="submission" date="2019-02" db="EMBL/GenBank/DDBJ databases">
        <authorList>
            <person name="Gruber-Vodicka R. H."/>
            <person name="Seah K. B. B."/>
        </authorList>
    </citation>
    <scope>NUCLEOTIDE SEQUENCE</scope>
    <source>
        <strain evidence="3">BECK_M7</strain>
    </source>
</reference>
<sequence>MPTILITGANRGIGLEMTRQYARGGWAVLACCRSPHDAHDLRGLAARFDNPPSGNALLPGTPPPDGTKNRDTGSIQVYPLDVTHAARRAALSTRLQDRPIDILVNNAAISGDWATQRFGQCRPDEWIEVLRTNVIAPMAMIQEFVDNVAASGRRVIVNMSSVLGSIARADHFDGRYLYGSSKAALNLITAICAHDVAKRGITVVALYPGWVRTDMGGPEGTLSVRESVTALYDTLADIGLADSGRFMDLHGITIPW</sequence>
<evidence type="ECO:0000313" key="3">
    <source>
        <dbReference type="EMBL" id="VFJ88867.1"/>
    </source>
</evidence>
<accession>A0A450U9Z4</accession>
<dbReference type="InterPro" id="IPR036291">
    <property type="entry name" value="NAD(P)-bd_dom_sf"/>
</dbReference>
<dbReference type="InterPro" id="IPR002347">
    <property type="entry name" value="SDR_fam"/>
</dbReference>
<organism evidence="3">
    <name type="scientific">Candidatus Kentrum sp. LFY</name>
    <dbReference type="NCBI Taxonomy" id="2126342"/>
    <lineage>
        <taxon>Bacteria</taxon>
        <taxon>Pseudomonadati</taxon>
        <taxon>Pseudomonadota</taxon>
        <taxon>Gammaproteobacteria</taxon>
        <taxon>Candidatus Kentrum</taxon>
    </lineage>
</organism>
<dbReference type="SUPFAM" id="SSF51735">
    <property type="entry name" value="NAD(P)-binding Rossmann-fold domains"/>
    <property type="match status" value="1"/>
</dbReference>
<name>A0A450U9Z4_9GAMM</name>